<dbReference type="Proteomes" id="UP000501568">
    <property type="component" value="Chromosome"/>
</dbReference>
<organism evidence="2 3">
    <name type="scientific">Stakelama tenebrarum</name>
    <dbReference type="NCBI Taxonomy" id="2711215"/>
    <lineage>
        <taxon>Bacteria</taxon>
        <taxon>Pseudomonadati</taxon>
        <taxon>Pseudomonadota</taxon>
        <taxon>Alphaproteobacteria</taxon>
        <taxon>Sphingomonadales</taxon>
        <taxon>Sphingomonadaceae</taxon>
        <taxon>Stakelama</taxon>
    </lineage>
</organism>
<feature type="transmembrane region" description="Helical" evidence="1">
    <location>
        <begin position="65"/>
        <end position="83"/>
    </location>
</feature>
<dbReference type="EMBL" id="CP049109">
    <property type="protein sequence ID" value="QIG79065.1"/>
    <property type="molecule type" value="Genomic_DNA"/>
</dbReference>
<reference evidence="2 3" key="1">
    <citation type="submission" date="2020-02" db="EMBL/GenBank/DDBJ databases">
        <authorList>
            <person name="Zheng R.K."/>
            <person name="Sun C.M."/>
        </authorList>
    </citation>
    <scope>NUCLEOTIDE SEQUENCE [LARGE SCALE GENOMIC DNA]</scope>
    <source>
        <strain evidence="3">zrk23</strain>
    </source>
</reference>
<accession>A0A6G6Y2B5</accession>
<keyword evidence="1" id="KW-0472">Membrane</keyword>
<dbReference type="AlphaFoldDB" id="A0A6G6Y2B5"/>
<dbReference type="KEGG" id="spzr:G5C33_04210"/>
<proteinExistence type="predicted"/>
<keyword evidence="3" id="KW-1185">Reference proteome</keyword>
<keyword evidence="1" id="KW-0812">Transmembrane</keyword>
<feature type="transmembrane region" description="Helical" evidence="1">
    <location>
        <begin position="95"/>
        <end position="118"/>
    </location>
</feature>
<gene>
    <name evidence="2" type="ORF">G5C33_04210</name>
</gene>
<keyword evidence="1" id="KW-1133">Transmembrane helix</keyword>
<name>A0A6G6Y2B5_9SPHN</name>
<evidence type="ECO:0000256" key="1">
    <source>
        <dbReference type="SAM" id="Phobius"/>
    </source>
</evidence>
<feature type="transmembrane region" description="Helical" evidence="1">
    <location>
        <begin position="37"/>
        <end position="59"/>
    </location>
</feature>
<feature type="transmembrane region" description="Helical" evidence="1">
    <location>
        <begin position="138"/>
        <end position="159"/>
    </location>
</feature>
<protein>
    <submittedName>
        <fullName evidence="2">Uncharacterized protein</fullName>
    </submittedName>
</protein>
<evidence type="ECO:0000313" key="2">
    <source>
        <dbReference type="EMBL" id="QIG79065.1"/>
    </source>
</evidence>
<sequence>MLATRPHLLDQYFHMPDTAWASFFVLGYFVRNRLAFPALFALGFAIDVVVIYLLGGSGFCFTPAYWMLVPAYGTMWFAGRFAARNLEPTVGALPAFALLATAAAFVAHCFSSGGFYLLSGHFDQPTLAEFAGRVARYFPGNLVSMWIWLGIAALCHTLWTRTGGQLPTAARRA</sequence>
<dbReference type="RefSeq" id="WP_165326067.1">
    <property type="nucleotide sequence ID" value="NZ_CP049109.1"/>
</dbReference>
<evidence type="ECO:0000313" key="3">
    <source>
        <dbReference type="Proteomes" id="UP000501568"/>
    </source>
</evidence>